<dbReference type="CDD" id="cd08645">
    <property type="entry name" value="FMT_core_GART"/>
    <property type="match status" value="1"/>
</dbReference>
<accession>K6Q3M6</accession>
<feature type="binding site" evidence="6">
    <location>
        <begin position="96"/>
        <end position="99"/>
    </location>
    <ligand>
        <name>(6R)-10-formyltetrahydrofolate</name>
        <dbReference type="ChEBI" id="CHEBI:195366"/>
    </ligand>
</feature>
<dbReference type="SUPFAM" id="SSF53328">
    <property type="entry name" value="Formyltransferase"/>
    <property type="match status" value="1"/>
</dbReference>
<dbReference type="InterPro" id="IPR036477">
    <property type="entry name" value="Formyl_transf_N_sf"/>
</dbReference>
<reference evidence="9" key="1">
    <citation type="submission" date="2010-10" db="EMBL/GenBank/DDBJ databases">
        <authorList>
            <consortium name="US DOE Joint Genome Institute (JGI-PGF)"/>
            <person name="Lucas S."/>
            <person name="Copeland A."/>
            <person name="Lapidus A."/>
            <person name="Bruce D."/>
            <person name="Goodwin L."/>
            <person name="Pitluck S."/>
            <person name="Kyrpides N."/>
            <person name="Mavromatis K."/>
            <person name="Detter J.C."/>
            <person name="Han C."/>
            <person name="Land M."/>
            <person name="Hauser L."/>
            <person name="Markowitz V."/>
            <person name="Cheng J.-F."/>
            <person name="Hugenholtz P."/>
            <person name="Woyke T."/>
            <person name="Wu D."/>
            <person name="Pukall R."/>
            <person name="Wahrenburg C."/>
            <person name="Brambilla E."/>
            <person name="Klenk H.-P."/>
            <person name="Eisen J.A."/>
        </authorList>
    </citation>
    <scope>NUCLEOTIDE SEQUENCE [LARGE SCALE GENOMIC DNA]</scope>
    <source>
        <strain evidence="9">DSM 13965</strain>
    </source>
</reference>
<dbReference type="STRING" id="867903.ThesuDRAFT_01448"/>
<feature type="active site" description="Proton donor" evidence="6">
    <location>
        <position position="115"/>
    </location>
</feature>
<feature type="compositionally biased region" description="Low complexity" evidence="7">
    <location>
        <begin position="218"/>
        <end position="230"/>
    </location>
</feature>
<feature type="binding site" evidence="6">
    <location>
        <position position="113"/>
    </location>
    <ligand>
        <name>(6R)-10-formyltetrahydrofolate</name>
        <dbReference type="ChEBI" id="CHEBI:195366"/>
    </ligand>
</feature>
<dbReference type="EMBL" id="AENY02000002">
    <property type="protein sequence ID" value="EKP95689.1"/>
    <property type="molecule type" value="Genomic_DNA"/>
</dbReference>
<sequence>MTQGVAPAGPGPCRMVVMASGAGTNLQALLDAEAAGRLGGQIAAVLSDRPGAGALERARAAGKPAILLRPAGDWDRAVLDELARWQPDLVVLAGFMRLLGPAVVAAYRNRILNIHPSLLPAFPGKDAPRRALEHGVKVTGCTVHFVDEGVDTGPILLQAAVPVRDGDDPQTLHRRIQRVEHRLYPAAVRLVATGRVRLEGRRVRILKGPSGGRGAGPRPGAPVREGGVAG</sequence>
<keyword evidence="10" id="KW-1185">Reference proteome</keyword>
<dbReference type="PANTHER" id="PTHR43369:SF2">
    <property type="entry name" value="PHOSPHORIBOSYLGLYCINAMIDE FORMYLTRANSFERASE"/>
    <property type="match status" value="1"/>
</dbReference>
<evidence type="ECO:0000256" key="4">
    <source>
        <dbReference type="ARBA" id="ARBA00038440"/>
    </source>
</evidence>
<comment type="catalytic activity">
    <reaction evidence="5 6">
        <text>N(1)-(5-phospho-beta-D-ribosyl)glycinamide + (6R)-10-formyltetrahydrofolate = N(2)-formyl-N(1)-(5-phospho-beta-D-ribosyl)glycinamide + (6S)-5,6,7,8-tetrahydrofolate + H(+)</text>
        <dbReference type="Rhea" id="RHEA:15053"/>
        <dbReference type="ChEBI" id="CHEBI:15378"/>
        <dbReference type="ChEBI" id="CHEBI:57453"/>
        <dbReference type="ChEBI" id="CHEBI:143788"/>
        <dbReference type="ChEBI" id="CHEBI:147286"/>
        <dbReference type="ChEBI" id="CHEBI:195366"/>
        <dbReference type="EC" id="2.1.2.2"/>
    </reaction>
</comment>
<dbReference type="HAMAP" id="MF_01930">
    <property type="entry name" value="PurN"/>
    <property type="match status" value="1"/>
</dbReference>
<evidence type="ECO:0000259" key="8">
    <source>
        <dbReference type="Pfam" id="PF00551"/>
    </source>
</evidence>
<feature type="site" description="Raises pKa of active site His" evidence="6">
    <location>
        <position position="151"/>
    </location>
</feature>
<name>K6Q3M6_9FIRM</name>
<dbReference type="NCBIfam" id="TIGR00639">
    <property type="entry name" value="PurN"/>
    <property type="match status" value="1"/>
</dbReference>
<dbReference type="GO" id="GO:0005829">
    <property type="term" value="C:cytosol"/>
    <property type="evidence" value="ECO:0007669"/>
    <property type="project" value="TreeGrafter"/>
</dbReference>
<evidence type="ECO:0000256" key="3">
    <source>
        <dbReference type="ARBA" id="ARBA00022755"/>
    </source>
</evidence>
<dbReference type="GO" id="GO:0006189">
    <property type="term" value="P:'de novo' IMP biosynthetic process"/>
    <property type="evidence" value="ECO:0007669"/>
    <property type="project" value="UniProtKB-UniRule"/>
</dbReference>
<keyword evidence="3 6" id="KW-0658">Purine biosynthesis</keyword>
<feature type="region of interest" description="Disordered" evidence="7">
    <location>
        <begin position="207"/>
        <end position="230"/>
    </location>
</feature>
<evidence type="ECO:0000256" key="1">
    <source>
        <dbReference type="ARBA" id="ARBA00005054"/>
    </source>
</evidence>
<feature type="binding site" evidence="6">
    <location>
        <begin position="23"/>
        <end position="25"/>
    </location>
    <ligand>
        <name>N(1)-(5-phospho-beta-D-ribosyl)glycinamide</name>
        <dbReference type="ChEBI" id="CHEBI:143788"/>
    </ligand>
</feature>
<dbReference type="GO" id="GO:0004644">
    <property type="term" value="F:phosphoribosylglycinamide formyltransferase activity"/>
    <property type="evidence" value="ECO:0007669"/>
    <property type="project" value="UniProtKB-UniRule"/>
</dbReference>
<dbReference type="InterPro" id="IPR004607">
    <property type="entry name" value="GART"/>
</dbReference>
<proteinExistence type="inferred from homology"/>
<comment type="similarity">
    <text evidence="4 6">Belongs to the GART family.</text>
</comment>
<dbReference type="UniPathway" id="UPA00074">
    <property type="reaction ID" value="UER00126"/>
</dbReference>
<gene>
    <name evidence="6" type="primary">purN</name>
    <name evidence="9" type="ORF">ThesuDRAFT_01448</name>
</gene>
<dbReference type="InterPro" id="IPR001555">
    <property type="entry name" value="GART_AS"/>
</dbReference>
<comment type="caution">
    <text evidence="9">The sequence shown here is derived from an EMBL/GenBank/DDBJ whole genome shotgun (WGS) entry which is preliminary data.</text>
</comment>
<dbReference type="PROSITE" id="PS00373">
    <property type="entry name" value="GART"/>
    <property type="match status" value="1"/>
</dbReference>
<evidence type="ECO:0000313" key="9">
    <source>
        <dbReference type="EMBL" id="EKP95689.1"/>
    </source>
</evidence>
<reference evidence="9" key="2">
    <citation type="submission" date="2012-10" db="EMBL/GenBank/DDBJ databases">
        <title>Improved high-quality draft of Thermaerobacter subterraneus C21, DSM 13965.</title>
        <authorList>
            <consortium name="DOE Joint Genome Institute"/>
            <person name="Eisen J."/>
            <person name="Huntemann M."/>
            <person name="Wei C.-L."/>
            <person name="Han J."/>
            <person name="Detter J.C."/>
            <person name="Han C."/>
            <person name="Tapia R."/>
            <person name="Chen A."/>
            <person name="Kyrpides N."/>
            <person name="Mavromatis K."/>
            <person name="Markowitz V."/>
            <person name="Szeto E."/>
            <person name="Ivanova N."/>
            <person name="Mikhailova N."/>
            <person name="Ovchinnikova G."/>
            <person name="Pagani I."/>
            <person name="Pati A."/>
            <person name="Goodwin L."/>
            <person name="Nordberg H.P."/>
            <person name="Cantor M.N."/>
            <person name="Hua S.X."/>
            <person name="Woyke T."/>
            <person name="Eisen J."/>
            <person name="Klenk H.-P."/>
        </authorList>
    </citation>
    <scope>NUCLEOTIDE SEQUENCE [LARGE SCALE GENOMIC DNA]</scope>
    <source>
        <strain evidence="9">DSM 13965</strain>
    </source>
</reference>
<comment type="function">
    <text evidence="6">Catalyzes the transfer of a formyl group from 10-formyltetrahydrofolate to 5-phospho-ribosyl-glycinamide (GAR), producing 5-phospho-ribosyl-N-formylglycinamide (FGAR) and tetrahydrofolate.</text>
</comment>
<dbReference type="Gene3D" id="3.40.50.170">
    <property type="entry name" value="Formyl transferase, N-terminal domain"/>
    <property type="match status" value="1"/>
</dbReference>
<keyword evidence="2 6" id="KW-0808">Transferase</keyword>
<dbReference type="InterPro" id="IPR002376">
    <property type="entry name" value="Formyl_transf_N"/>
</dbReference>
<evidence type="ECO:0000256" key="6">
    <source>
        <dbReference type="HAMAP-Rule" id="MF_01930"/>
    </source>
</evidence>
<dbReference type="PANTHER" id="PTHR43369">
    <property type="entry name" value="PHOSPHORIBOSYLGLYCINAMIDE FORMYLTRANSFERASE"/>
    <property type="match status" value="1"/>
</dbReference>
<comment type="pathway">
    <text evidence="1 6">Purine metabolism; IMP biosynthesis via de novo pathway; N(2)-formyl-N(1)-(5-phospho-D-ribosyl)glycinamide from N(1)-(5-phospho-D-ribosyl)glycinamide (10-formyl THF route): step 1/1.</text>
</comment>
<dbReference type="eggNOG" id="COG0299">
    <property type="taxonomic scope" value="Bacteria"/>
</dbReference>
<dbReference type="RefSeq" id="WP_006903718.1">
    <property type="nucleotide sequence ID" value="NZ_JH976535.1"/>
</dbReference>
<evidence type="ECO:0000256" key="7">
    <source>
        <dbReference type="SAM" id="MobiDB-lite"/>
    </source>
</evidence>
<evidence type="ECO:0000256" key="2">
    <source>
        <dbReference type="ARBA" id="ARBA00022679"/>
    </source>
</evidence>
<feature type="binding site" evidence="6">
    <location>
        <position position="69"/>
    </location>
    <ligand>
        <name>(6R)-10-formyltetrahydrofolate</name>
        <dbReference type="ChEBI" id="CHEBI:195366"/>
    </ligand>
</feature>
<evidence type="ECO:0000256" key="5">
    <source>
        <dbReference type="ARBA" id="ARBA00047664"/>
    </source>
</evidence>
<dbReference type="HOGENOM" id="CLU_038395_1_0_9"/>
<dbReference type="Pfam" id="PF00551">
    <property type="entry name" value="Formyl_trans_N"/>
    <property type="match status" value="1"/>
</dbReference>
<organism evidence="9 10">
    <name type="scientific">Thermaerobacter subterraneus DSM 13965</name>
    <dbReference type="NCBI Taxonomy" id="867903"/>
    <lineage>
        <taxon>Bacteria</taxon>
        <taxon>Bacillati</taxon>
        <taxon>Bacillota</taxon>
        <taxon>Clostridia</taxon>
        <taxon>Eubacteriales</taxon>
        <taxon>Clostridiales Family XVII. Incertae Sedis</taxon>
        <taxon>Thermaerobacter</taxon>
    </lineage>
</organism>
<dbReference type="EC" id="2.1.2.2" evidence="6"/>
<protein>
    <recommendedName>
        <fullName evidence="6">Phosphoribosylglycinamide formyltransferase</fullName>
        <ecNumber evidence="6">2.1.2.2</ecNumber>
    </recommendedName>
    <alternativeName>
        <fullName evidence="6">5'-phosphoribosylglycinamide transformylase</fullName>
    </alternativeName>
    <alternativeName>
        <fullName evidence="6">GAR transformylase</fullName>
        <shortName evidence="6">GART</shortName>
    </alternativeName>
</protein>
<dbReference type="AlphaFoldDB" id="K6Q3M6"/>
<feature type="domain" description="Formyl transferase N-terminal" evidence="8">
    <location>
        <begin position="14"/>
        <end position="188"/>
    </location>
</feature>
<evidence type="ECO:0000313" key="10">
    <source>
        <dbReference type="Proteomes" id="UP000005710"/>
    </source>
</evidence>
<dbReference type="Proteomes" id="UP000005710">
    <property type="component" value="Unassembled WGS sequence"/>
</dbReference>